<dbReference type="PANTHER" id="PTHR43537">
    <property type="entry name" value="TRANSCRIPTIONAL REGULATOR, GNTR FAMILY"/>
    <property type="match status" value="1"/>
</dbReference>
<reference evidence="5 6" key="1">
    <citation type="submission" date="2019-06" db="EMBL/GenBank/DDBJ databases">
        <title>Sequencing the genomes of 1000 actinobacteria strains.</title>
        <authorList>
            <person name="Klenk H.-P."/>
        </authorList>
    </citation>
    <scope>NUCLEOTIDE SEQUENCE [LARGE SCALE GENOMIC DNA]</scope>
    <source>
        <strain evidence="5 6">DSM 25218</strain>
    </source>
</reference>
<dbReference type="SUPFAM" id="SSF48008">
    <property type="entry name" value="GntR ligand-binding domain-like"/>
    <property type="match status" value="1"/>
</dbReference>
<dbReference type="Gene3D" id="1.20.120.530">
    <property type="entry name" value="GntR ligand-binding domain-like"/>
    <property type="match status" value="1"/>
</dbReference>
<dbReference type="SMART" id="SM00345">
    <property type="entry name" value="HTH_GNTR"/>
    <property type="match status" value="1"/>
</dbReference>
<dbReference type="InterPro" id="IPR008920">
    <property type="entry name" value="TF_FadR/GntR_C"/>
</dbReference>
<keyword evidence="1" id="KW-0805">Transcription regulation</keyword>
<dbReference type="Pfam" id="PF07729">
    <property type="entry name" value="FCD"/>
    <property type="match status" value="1"/>
</dbReference>
<evidence type="ECO:0000313" key="5">
    <source>
        <dbReference type="EMBL" id="TQL69055.1"/>
    </source>
</evidence>
<dbReference type="InterPro" id="IPR000524">
    <property type="entry name" value="Tscrpt_reg_HTH_GntR"/>
</dbReference>
<dbReference type="SMART" id="SM00895">
    <property type="entry name" value="FCD"/>
    <property type="match status" value="1"/>
</dbReference>
<dbReference type="PROSITE" id="PS50949">
    <property type="entry name" value="HTH_GNTR"/>
    <property type="match status" value="1"/>
</dbReference>
<dbReference type="AlphaFoldDB" id="A0A543A901"/>
<dbReference type="InterPro" id="IPR011711">
    <property type="entry name" value="GntR_C"/>
</dbReference>
<name>A0A543A901_9ACTN</name>
<dbReference type="SUPFAM" id="SSF46785">
    <property type="entry name" value="Winged helix' DNA-binding domain"/>
    <property type="match status" value="1"/>
</dbReference>
<comment type="caution">
    <text evidence="5">The sequence shown here is derived from an EMBL/GenBank/DDBJ whole genome shotgun (WGS) entry which is preliminary data.</text>
</comment>
<gene>
    <name evidence="5" type="ORF">FB381_2956</name>
</gene>
<evidence type="ECO:0000256" key="2">
    <source>
        <dbReference type="ARBA" id="ARBA00023125"/>
    </source>
</evidence>
<dbReference type="InterPro" id="IPR036388">
    <property type="entry name" value="WH-like_DNA-bd_sf"/>
</dbReference>
<dbReference type="Proteomes" id="UP000320209">
    <property type="component" value="Unassembled WGS sequence"/>
</dbReference>
<keyword evidence="2 5" id="KW-0238">DNA-binding</keyword>
<dbReference type="InterPro" id="IPR036390">
    <property type="entry name" value="WH_DNA-bd_sf"/>
</dbReference>
<evidence type="ECO:0000259" key="4">
    <source>
        <dbReference type="PROSITE" id="PS50949"/>
    </source>
</evidence>
<keyword evidence="3" id="KW-0804">Transcription</keyword>
<evidence type="ECO:0000256" key="1">
    <source>
        <dbReference type="ARBA" id="ARBA00023015"/>
    </source>
</evidence>
<organism evidence="5 6">
    <name type="scientific">Nocardioides albertanoniae</name>
    <dbReference type="NCBI Taxonomy" id="1175486"/>
    <lineage>
        <taxon>Bacteria</taxon>
        <taxon>Bacillati</taxon>
        <taxon>Actinomycetota</taxon>
        <taxon>Actinomycetes</taxon>
        <taxon>Propionibacteriales</taxon>
        <taxon>Nocardioidaceae</taxon>
        <taxon>Nocardioides</taxon>
    </lineage>
</organism>
<dbReference type="Pfam" id="PF00392">
    <property type="entry name" value="GntR"/>
    <property type="match status" value="1"/>
</dbReference>
<dbReference type="CDD" id="cd07377">
    <property type="entry name" value="WHTH_GntR"/>
    <property type="match status" value="1"/>
</dbReference>
<dbReference type="EMBL" id="VFOV01000001">
    <property type="protein sequence ID" value="TQL69055.1"/>
    <property type="molecule type" value="Genomic_DNA"/>
</dbReference>
<evidence type="ECO:0000256" key="3">
    <source>
        <dbReference type="ARBA" id="ARBA00023163"/>
    </source>
</evidence>
<proteinExistence type="predicted"/>
<accession>A0A543A901</accession>
<sequence length="228" mass="25039">MTATSSFEPVHRESTASVIARQLRTAIMERSLQPGAQLSETALSAQFGVSRGPLREAMQRLVQEGLLRSEPNRGLFVIELDEADISDVYVARGAVESAAATMITKARVPAALRELRAACDAMSKSLELSDPAALSDADFNFHDVLVQCSGSQRLVRMHQTLIVETRMCLTALEGTYQQPLELVEEHVQIVDAIEAGDVKLAVRRVEQHMDEALRRLVHAEDDDPNYGG</sequence>
<dbReference type="GO" id="GO:0003700">
    <property type="term" value="F:DNA-binding transcription factor activity"/>
    <property type="evidence" value="ECO:0007669"/>
    <property type="project" value="InterPro"/>
</dbReference>
<feature type="domain" description="HTH gntR-type" evidence="4">
    <location>
        <begin position="13"/>
        <end position="80"/>
    </location>
</feature>
<dbReference type="PANTHER" id="PTHR43537:SF45">
    <property type="entry name" value="GNTR FAMILY REGULATORY PROTEIN"/>
    <property type="match status" value="1"/>
</dbReference>
<dbReference type="PRINTS" id="PR00035">
    <property type="entry name" value="HTHGNTR"/>
</dbReference>
<dbReference type="GO" id="GO:0003677">
    <property type="term" value="F:DNA binding"/>
    <property type="evidence" value="ECO:0007669"/>
    <property type="project" value="UniProtKB-KW"/>
</dbReference>
<protein>
    <submittedName>
        <fullName evidence="5">DNA-binding GntR family transcriptional regulator</fullName>
    </submittedName>
</protein>
<dbReference type="Gene3D" id="1.10.10.10">
    <property type="entry name" value="Winged helix-like DNA-binding domain superfamily/Winged helix DNA-binding domain"/>
    <property type="match status" value="1"/>
</dbReference>
<evidence type="ECO:0000313" key="6">
    <source>
        <dbReference type="Proteomes" id="UP000320209"/>
    </source>
</evidence>
<keyword evidence="6" id="KW-1185">Reference proteome</keyword>